<dbReference type="Pfam" id="PF10604">
    <property type="entry name" value="Polyketide_cyc2"/>
    <property type="match status" value="1"/>
</dbReference>
<dbReference type="OrthoDB" id="6624781at2"/>
<dbReference type="InterPro" id="IPR023393">
    <property type="entry name" value="START-like_dom_sf"/>
</dbReference>
<dbReference type="Gene3D" id="3.30.530.20">
    <property type="match status" value="1"/>
</dbReference>
<accession>A0A1H0EBD9</accession>
<dbReference type="EMBL" id="FNIC01000004">
    <property type="protein sequence ID" value="SDN79638.1"/>
    <property type="molecule type" value="Genomic_DNA"/>
</dbReference>
<evidence type="ECO:0000313" key="2">
    <source>
        <dbReference type="Proteomes" id="UP000199004"/>
    </source>
</evidence>
<dbReference type="RefSeq" id="WP_091025429.1">
    <property type="nucleotide sequence ID" value="NZ_BKAE01000010.1"/>
</dbReference>
<organism evidence="1 2">
    <name type="scientific">Nocardioides szechwanensis</name>
    <dbReference type="NCBI Taxonomy" id="1005944"/>
    <lineage>
        <taxon>Bacteria</taxon>
        <taxon>Bacillati</taxon>
        <taxon>Actinomycetota</taxon>
        <taxon>Actinomycetes</taxon>
        <taxon>Propionibacteriales</taxon>
        <taxon>Nocardioidaceae</taxon>
        <taxon>Nocardioides</taxon>
    </lineage>
</organism>
<dbReference type="Proteomes" id="UP000199004">
    <property type="component" value="Unassembled WGS sequence"/>
</dbReference>
<dbReference type="InterPro" id="IPR019587">
    <property type="entry name" value="Polyketide_cyclase/dehydratase"/>
</dbReference>
<evidence type="ECO:0000313" key="1">
    <source>
        <dbReference type="EMBL" id="SDN79638.1"/>
    </source>
</evidence>
<dbReference type="AlphaFoldDB" id="A0A1H0EBD9"/>
<keyword evidence="2" id="KW-1185">Reference proteome</keyword>
<dbReference type="SUPFAM" id="SSF55961">
    <property type="entry name" value="Bet v1-like"/>
    <property type="match status" value="1"/>
</dbReference>
<reference evidence="1 2" key="1">
    <citation type="submission" date="2016-10" db="EMBL/GenBank/DDBJ databases">
        <authorList>
            <person name="de Groot N.N."/>
        </authorList>
    </citation>
    <scope>NUCLEOTIDE SEQUENCE [LARGE SCALE GENOMIC DNA]</scope>
    <source>
        <strain evidence="1 2">CGMCC 1.11147</strain>
    </source>
</reference>
<proteinExistence type="predicted"/>
<sequence length="148" mass="15986">MPSRNVSASTTIDAPPAAVFAILADPRQHQHIDGSGTVQGTVSGPERLTLGAEFGMDMKMGASYKIKNKVVEYDEDRLIAWRHKGLHRWRYELTPTADGGTEVTETWDLSRYPLPLRLGLSAALAGKTQKAIDGTLVKLKQAAEAGAA</sequence>
<protein>
    <submittedName>
        <fullName evidence="1">Polyketide cyclase / dehydrase and lipid transport</fullName>
    </submittedName>
</protein>
<gene>
    <name evidence="1" type="ORF">SAMN05192576_2810</name>
</gene>
<dbReference type="STRING" id="1005944.SAMN05192576_2810"/>
<name>A0A1H0EBD9_9ACTN</name>